<gene>
    <name evidence="1" type="ORF">GAGA_3956</name>
</gene>
<dbReference type="Proteomes" id="UP000008372">
    <property type="component" value="Unassembled WGS sequence"/>
</dbReference>
<protein>
    <submittedName>
        <fullName evidence="1">Uncharacterized protein</fullName>
    </submittedName>
</protein>
<keyword evidence="2" id="KW-1185">Reference proteome</keyword>
<name>A0ABQ0IBP9_9ALTE</name>
<evidence type="ECO:0000313" key="2">
    <source>
        <dbReference type="Proteomes" id="UP000008372"/>
    </source>
</evidence>
<comment type="caution">
    <text evidence="1">The sequence shown here is derived from an EMBL/GenBank/DDBJ whole genome shotgun (WGS) entry which is preliminary data.</text>
</comment>
<reference evidence="1 2" key="1">
    <citation type="journal article" date="2014" name="Environ. Microbiol.">
        <title>Comparative genomics of the marine bacterial genus Glaciecola reveals the high degree of genomic diversity and genomic characteristic for cold adaptation.</title>
        <authorList>
            <person name="Qin Q.L."/>
            <person name="Xie B.B."/>
            <person name="Yu Y."/>
            <person name="Shu Y.L."/>
            <person name="Rong J.C."/>
            <person name="Zhang Y.J."/>
            <person name="Zhao D.L."/>
            <person name="Chen X.L."/>
            <person name="Zhang X.Y."/>
            <person name="Chen B."/>
            <person name="Zhou B.C."/>
            <person name="Zhang Y.Z."/>
        </authorList>
    </citation>
    <scope>NUCLEOTIDE SEQUENCE [LARGE SCALE GENOMIC DNA]</scope>
    <source>
        <strain evidence="1 2">NO2</strain>
    </source>
</reference>
<dbReference type="EMBL" id="BAEK01000072">
    <property type="protein sequence ID" value="GAC06789.1"/>
    <property type="molecule type" value="Genomic_DNA"/>
</dbReference>
<organism evidence="1 2">
    <name type="scientific">Paraglaciecola agarilytica NO2</name>
    <dbReference type="NCBI Taxonomy" id="1125747"/>
    <lineage>
        <taxon>Bacteria</taxon>
        <taxon>Pseudomonadati</taxon>
        <taxon>Pseudomonadota</taxon>
        <taxon>Gammaproteobacteria</taxon>
        <taxon>Alteromonadales</taxon>
        <taxon>Alteromonadaceae</taxon>
        <taxon>Paraglaciecola</taxon>
    </lineage>
</organism>
<accession>A0ABQ0IBP9</accession>
<sequence length="60" mass="7065">MFFGIKLSQQSKALYHEGMTKLVTSVSLLEQCKFALLFFEYKMFSDVQQREIKQRGKLTL</sequence>
<proteinExistence type="predicted"/>
<evidence type="ECO:0000313" key="1">
    <source>
        <dbReference type="EMBL" id="GAC06789.1"/>
    </source>
</evidence>